<evidence type="ECO:0000256" key="1">
    <source>
        <dbReference type="ARBA" id="ARBA00004906"/>
    </source>
</evidence>
<keyword evidence="9" id="KW-1185">Reference proteome</keyword>
<dbReference type="PROSITE" id="PS51257">
    <property type="entry name" value="PROKAR_LIPOPROTEIN"/>
    <property type="match status" value="1"/>
</dbReference>
<dbReference type="PRINTS" id="PR01415">
    <property type="entry name" value="ANKYRIN"/>
</dbReference>
<reference evidence="8" key="2">
    <citation type="submission" date="2017-10" db="EMBL/GenBank/DDBJ databases">
        <title>Ladona fulva Genome sequencing and assembly.</title>
        <authorList>
            <person name="Murali S."/>
            <person name="Richards S."/>
            <person name="Bandaranaike D."/>
            <person name="Bellair M."/>
            <person name="Blankenburg K."/>
            <person name="Chao H."/>
            <person name="Dinh H."/>
            <person name="Doddapaneni H."/>
            <person name="Dugan-Rocha S."/>
            <person name="Elkadiri S."/>
            <person name="Gnanaolivu R."/>
            <person name="Hernandez B."/>
            <person name="Skinner E."/>
            <person name="Javaid M."/>
            <person name="Lee S."/>
            <person name="Li M."/>
            <person name="Ming W."/>
            <person name="Munidasa M."/>
            <person name="Muniz J."/>
            <person name="Nguyen L."/>
            <person name="Hughes D."/>
            <person name="Osuji N."/>
            <person name="Pu L.-L."/>
            <person name="Puazo M."/>
            <person name="Qu C."/>
            <person name="Quiroz J."/>
            <person name="Raj R."/>
            <person name="Weissenberger G."/>
            <person name="Xin Y."/>
            <person name="Zou X."/>
            <person name="Han Y."/>
            <person name="Worley K."/>
            <person name="Muzny D."/>
            <person name="Gibbs R."/>
        </authorList>
    </citation>
    <scope>NUCLEOTIDE SEQUENCE</scope>
    <source>
        <strain evidence="8">Sampled in the wild</strain>
    </source>
</reference>
<dbReference type="PANTHER" id="PTHR24173">
    <property type="entry name" value="ANKYRIN REPEAT CONTAINING"/>
    <property type="match status" value="1"/>
</dbReference>
<dbReference type="InterPro" id="IPR036770">
    <property type="entry name" value="Ankyrin_rpt-contain_sf"/>
</dbReference>
<dbReference type="InterPro" id="IPR002110">
    <property type="entry name" value="Ankyrin_rpt"/>
</dbReference>
<comment type="similarity">
    <text evidence="6">Belongs to the fem-1 family.</text>
</comment>
<comment type="pathway">
    <text evidence="1">Protein modification; protein ubiquitination.</text>
</comment>
<dbReference type="PROSITE" id="PS50297">
    <property type="entry name" value="ANK_REP_REGION"/>
    <property type="match status" value="4"/>
</dbReference>
<dbReference type="Gene3D" id="1.25.40.20">
    <property type="entry name" value="Ankyrin repeat-containing domain"/>
    <property type="match status" value="2"/>
</dbReference>
<keyword evidence="2" id="KW-0677">Repeat</keyword>
<dbReference type="FunFam" id="1.25.40.10:FF:000104">
    <property type="entry name" value="Fem-1 homolog c (C.elegans)"/>
    <property type="match status" value="1"/>
</dbReference>
<feature type="repeat" description="ANK" evidence="7">
    <location>
        <begin position="531"/>
        <end position="566"/>
    </location>
</feature>
<gene>
    <name evidence="8" type="ORF">J437_LFUL000578</name>
</gene>
<keyword evidence="4" id="KW-0802">TPR repeat</keyword>
<evidence type="ECO:0000256" key="5">
    <source>
        <dbReference type="ARBA" id="ARBA00023043"/>
    </source>
</evidence>
<dbReference type="Gene3D" id="1.25.40.10">
    <property type="entry name" value="Tetratricopeptide repeat domain"/>
    <property type="match status" value="1"/>
</dbReference>
<organism evidence="8 9">
    <name type="scientific">Ladona fulva</name>
    <name type="common">Scarce chaser dragonfly</name>
    <name type="synonym">Libellula fulva</name>
    <dbReference type="NCBI Taxonomy" id="123851"/>
    <lineage>
        <taxon>Eukaryota</taxon>
        <taxon>Metazoa</taxon>
        <taxon>Ecdysozoa</taxon>
        <taxon>Arthropoda</taxon>
        <taxon>Hexapoda</taxon>
        <taxon>Insecta</taxon>
        <taxon>Pterygota</taxon>
        <taxon>Palaeoptera</taxon>
        <taxon>Odonata</taxon>
        <taxon>Epiprocta</taxon>
        <taxon>Anisoptera</taxon>
        <taxon>Libelluloidea</taxon>
        <taxon>Libellulidae</taxon>
        <taxon>Ladona</taxon>
    </lineage>
</organism>
<evidence type="ECO:0000256" key="4">
    <source>
        <dbReference type="ARBA" id="ARBA00022803"/>
    </source>
</evidence>
<dbReference type="PANTHER" id="PTHR24173:SF85">
    <property type="entry name" value="PROTEIN FEM-1 HOMOLOG CG6966"/>
    <property type="match status" value="1"/>
</dbReference>
<evidence type="ECO:0000313" key="9">
    <source>
        <dbReference type="Proteomes" id="UP000792457"/>
    </source>
</evidence>
<sequence length="624" mass="67653">MDHRSKEEVAMLVSAKTNGSTPLVMACRNGHCDVAEYLIEKCNADLELPGSVVFDGETIEGAPPLWCAAAAGHLDVVRLLVHHGAQVNSTTRTNSTPLRAACFDGHYEIVKFLVDHNADVEVANRHGHTCLMIACYKGHFRIAKFLINLNADVNRKSMTPLLAASVTGHSHIVEYLVKQPELISQQEKIDAFELLGATYVDKKRDMIGALQLWRRAMEERLTGPKPISKPRHSSPIAAYEYAVEVSTLEGLDELLGDPDEMRMQALLVRERILGPAHPDTSYYIRYRGAVYADAGKFDRCITLWTYALDMQQRMLEPLNSMTQSSLFSFTELFSFMMSEGRRQPGRGEEGLHNNRRVVPSVAFRDVLSVFCKAVAEISAGLAHMEKLPTLSTTATTVGGNSIAAITSGFQRTLVITIHFACILARLLPTLTEEDRPQEVGHELRRALHALVKLDPRAGYGSTLLHLAASRECSVAAAAAASAGGPGGSAGGAGSAAVGLVSGRYPACAFPSPELATLLLEVGADPNARDSEGNTALHVAANCRPTCQPALAKALVDGGAHLDLVDGRGKTFQNLLESRGQMLHTILNPVCYTTLKCLAARAVRQYKIPYRGVVPKSLEPFVSSH</sequence>
<dbReference type="AlphaFoldDB" id="A0A8K0JWI7"/>
<feature type="repeat" description="ANK" evidence="7">
    <location>
        <begin position="60"/>
        <end position="92"/>
    </location>
</feature>
<dbReference type="InterPro" id="IPR011990">
    <property type="entry name" value="TPR-like_helical_dom_sf"/>
</dbReference>
<proteinExistence type="inferred from homology"/>
<dbReference type="Pfam" id="PF12796">
    <property type="entry name" value="Ank_2"/>
    <property type="match status" value="1"/>
</dbReference>
<evidence type="ECO:0000313" key="8">
    <source>
        <dbReference type="EMBL" id="KAG8223155.1"/>
    </source>
</evidence>
<dbReference type="Proteomes" id="UP000792457">
    <property type="component" value="Unassembled WGS sequence"/>
</dbReference>
<dbReference type="PROSITE" id="PS50088">
    <property type="entry name" value="ANK_REPEAT"/>
    <property type="match status" value="5"/>
</dbReference>
<feature type="repeat" description="ANK" evidence="7">
    <location>
        <begin position="126"/>
        <end position="158"/>
    </location>
</feature>
<comment type="caution">
    <text evidence="8">The sequence shown here is derived from an EMBL/GenBank/DDBJ whole genome shotgun (WGS) entry which is preliminary data.</text>
</comment>
<evidence type="ECO:0000256" key="2">
    <source>
        <dbReference type="ARBA" id="ARBA00022737"/>
    </source>
</evidence>
<reference evidence="8" key="1">
    <citation type="submission" date="2013-04" db="EMBL/GenBank/DDBJ databases">
        <authorList>
            <person name="Qu J."/>
            <person name="Murali S.C."/>
            <person name="Bandaranaike D."/>
            <person name="Bellair M."/>
            <person name="Blankenburg K."/>
            <person name="Chao H."/>
            <person name="Dinh H."/>
            <person name="Doddapaneni H."/>
            <person name="Downs B."/>
            <person name="Dugan-Rocha S."/>
            <person name="Elkadiri S."/>
            <person name="Gnanaolivu R.D."/>
            <person name="Hernandez B."/>
            <person name="Javaid M."/>
            <person name="Jayaseelan J.C."/>
            <person name="Lee S."/>
            <person name="Li M."/>
            <person name="Ming W."/>
            <person name="Munidasa M."/>
            <person name="Muniz J."/>
            <person name="Nguyen L."/>
            <person name="Ongeri F."/>
            <person name="Osuji N."/>
            <person name="Pu L.-L."/>
            <person name="Puazo M."/>
            <person name="Qu C."/>
            <person name="Quiroz J."/>
            <person name="Raj R."/>
            <person name="Weissenberger G."/>
            <person name="Xin Y."/>
            <person name="Zou X."/>
            <person name="Han Y."/>
            <person name="Richards S."/>
            <person name="Worley K."/>
            <person name="Muzny D."/>
            <person name="Gibbs R."/>
        </authorList>
    </citation>
    <scope>NUCLEOTIDE SEQUENCE</scope>
    <source>
        <strain evidence="8">Sampled in the wild</strain>
    </source>
</reference>
<accession>A0A8K0JWI7</accession>
<evidence type="ECO:0000256" key="7">
    <source>
        <dbReference type="PROSITE-ProRule" id="PRU00023"/>
    </source>
</evidence>
<keyword evidence="5 7" id="KW-0040">ANK repeat</keyword>
<name>A0A8K0JWI7_LADFU</name>
<dbReference type="EMBL" id="KZ308153">
    <property type="protein sequence ID" value="KAG8223155.1"/>
    <property type="molecule type" value="Genomic_DNA"/>
</dbReference>
<dbReference type="Pfam" id="PF00023">
    <property type="entry name" value="Ank"/>
    <property type="match status" value="2"/>
</dbReference>
<dbReference type="SMART" id="SM00248">
    <property type="entry name" value="ANK"/>
    <property type="match status" value="7"/>
</dbReference>
<feature type="repeat" description="ANK" evidence="7">
    <location>
        <begin position="18"/>
        <end position="41"/>
    </location>
</feature>
<feature type="repeat" description="ANK" evidence="7">
    <location>
        <begin position="93"/>
        <end position="125"/>
    </location>
</feature>
<keyword evidence="3" id="KW-0833">Ubl conjugation pathway</keyword>
<dbReference type="OrthoDB" id="4429489at2759"/>
<dbReference type="Pfam" id="PF13606">
    <property type="entry name" value="Ank_3"/>
    <property type="match status" value="1"/>
</dbReference>
<evidence type="ECO:0000256" key="6">
    <source>
        <dbReference type="ARBA" id="ARBA00038500"/>
    </source>
</evidence>
<dbReference type="SUPFAM" id="SSF48403">
    <property type="entry name" value="Ankyrin repeat"/>
    <property type="match status" value="1"/>
</dbReference>
<protein>
    <submittedName>
        <fullName evidence="8">Uncharacterized protein</fullName>
    </submittedName>
</protein>
<evidence type="ECO:0000256" key="3">
    <source>
        <dbReference type="ARBA" id="ARBA00022786"/>
    </source>
</evidence>